<dbReference type="GO" id="GO:0005524">
    <property type="term" value="F:ATP binding"/>
    <property type="evidence" value="ECO:0007669"/>
    <property type="project" value="UniProtKB-UniRule"/>
</dbReference>
<evidence type="ECO:0000256" key="13">
    <source>
        <dbReference type="RuleBase" id="RU363086"/>
    </source>
</evidence>
<dbReference type="EMBL" id="CDSF01000095">
    <property type="protein sequence ID" value="CEO99965.1"/>
    <property type="molecule type" value="Genomic_DNA"/>
</dbReference>
<dbReference type="GO" id="GO:0005829">
    <property type="term" value="C:cytosol"/>
    <property type="evidence" value="ECO:0007669"/>
    <property type="project" value="InterPro"/>
</dbReference>
<dbReference type="Gene3D" id="3.30.230.10">
    <property type="match status" value="1"/>
</dbReference>
<reference evidence="16 18" key="1">
    <citation type="submission" date="2015-02" db="EMBL/GenBank/DDBJ databases">
        <authorList>
            <person name="Chooi Y.-H."/>
        </authorList>
    </citation>
    <scope>NUCLEOTIDE SEQUENCE [LARGE SCALE GENOMIC DNA]</scope>
    <source>
        <strain evidence="16">E3</strain>
    </source>
</reference>
<dbReference type="PIRSF" id="PIRSF015950">
    <property type="entry name" value="Mev_P_decrbx"/>
    <property type="match status" value="1"/>
</dbReference>
<comment type="function">
    <text evidence="13">Catalyzes the ATP dependent decarboxylation of (R)-5-diphosphomevalonate to form isopentenyl diphosphate (IPP). Functions in the mevalonate (MVA) pathway leading to isopentenyl diphosphate (IPP), a key precursor for the biosynthesis of isoprenoids and sterol synthesis.</text>
</comment>
<evidence type="ECO:0000313" key="19">
    <source>
        <dbReference type="Proteomes" id="UP000290189"/>
    </source>
</evidence>
<dbReference type="PANTHER" id="PTHR10977:SF3">
    <property type="entry name" value="DIPHOSPHOMEVALONATE DECARBOXYLASE"/>
    <property type="match status" value="1"/>
</dbReference>
<dbReference type="SUPFAM" id="SSF54211">
    <property type="entry name" value="Ribosomal protein S5 domain 2-like"/>
    <property type="match status" value="1"/>
</dbReference>
<dbReference type="InterPro" id="IPR041431">
    <property type="entry name" value="Mvd1_C"/>
</dbReference>
<dbReference type="FunFam" id="3.30.230.10:FF:000018">
    <property type="entry name" value="Diphosphomevalonate decarboxylase"/>
    <property type="match status" value="1"/>
</dbReference>
<keyword evidence="11 12" id="KW-0456">Lyase</keyword>
<dbReference type="Gene3D" id="3.30.70.890">
    <property type="entry name" value="GHMP kinase, C-terminal domain"/>
    <property type="match status" value="1"/>
</dbReference>
<keyword evidence="17" id="KW-0496">Mitochondrion</keyword>
<gene>
    <name evidence="16" type="ORF">PBRA_007699</name>
    <name evidence="17" type="ORF">PLBR_LOCUS6811</name>
</gene>
<proteinExistence type="inferred from homology"/>
<keyword evidence="3 13" id="KW-0444">Lipid biosynthesis</keyword>
<evidence type="ECO:0000256" key="8">
    <source>
        <dbReference type="ARBA" id="ARBA00023098"/>
    </source>
</evidence>
<dbReference type="InterPro" id="IPR029765">
    <property type="entry name" value="Mev_diP_decarb"/>
</dbReference>
<evidence type="ECO:0000256" key="9">
    <source>
        <dbReference type="ARBA" id="ARBA00023166"/>
    </source>
</evidence>
<dbReference type="NCBIfam" id="TIGR01240">
    <property type="entry name" value="mevDPdecarb"/>
    <property type="match status" value="1"/>
</dbReference>
<feature type="domain" description="Diphosphomevalonate decarboxylase-like N-terminal" evidence="15">
    <location>
        <begin position="18"/>
        <end position="184"/>
    </location>
</feature>
<dbReference type="InterPro" id="IPR014721">
    <property type="entry name" value="Ribsml_uS5_D2-typ_fold_subgr"/>
</dbReference>
<dbReference type="STRING" id="37360.A0A0G4IXA8"/>
<evidence type="ECO:0000313" key="16">
    <source>
        <dbReference type="EMBL" id="CEO99965.1"/>
    </source>
</evidence>
<keyword evidence="9 13" id="KW-1207">Sterol metabolism</keyword>
<dbReference type="EMBL" id="OVEO01000012">
    <property type="protein sequence ID" value="SPQ99596.1"/>
    <property type="molecule type" value="Genomic_DNA"/>
</dbReference>
<evidence type="ECO:0000256" key="6">
    <source>
        <dbReference type="ARBA" id="ARBA00022955"/>
    </source>
</evidence>
<dbReference type="Proteomes" id="UP000039324">
    <property type="component" value="Unassembled WGS sequence"/>
</dbReference>
<evidence type="ECO:0000313" key="18">
    <source>
        <dbReference type="Proteomes" id="UP000039324"/>
    </source>
</evidence>
<comment type="similarity">
    <text evidence="1 12 13">Belongs to the diphosphomevalonate decarboxylase family.</text>
</comment>
<geneLocation type="mitochondrion" evidence="17"/>
<comment type="catalytic activity">
    <reaction evidence="12 13">
        <text>(R)-5-diphosphomevalonate + ATP = isopentenyl diphosphate + ADP + phosphate + CO2</text>
        <dbReference type="Rhea" id="RHEA:23732"/>
        <dbReference type="ChEBI" id="CHEBI:16526"/>
        <dbReference type="ChEBI" id="CHEBI:30616"/>
        <dbReference type="ChEBI" id="CHEBI:43474"/>
        <dbReference type="ChEBI" id="CHEBI:57557"/>
        <dbReference type="ChEBI" id="CHEBI:128769"/>
        <dbReference type="ChEBI" id="CHEBI:456216"/>
        <dbReference type="EC" id="4.1.1.33"/>
    </reaction>
</comment>
<keyword evidence="8 12" id="KW-0443">Lipid metabolism</keyword>
<dbReference type="OMA" id="LTLHAMM"/>
<reference evidence="17 19" key="2">
    <citation type="submission" date="2018-03" db="EMBL/GenBank/DDBJ databases">
        <authorList>
            <person name="Fogelqvist J."/>
        </authorList>
    </citation>
    <scope>NUCLEOTIDE SEQUENCE [LARGE SCALE GENOMIC DNA]</scope>
</reference>
<evidence type="ECO:0000256" key="11">
    <source>
        <dbReference type="ARBA" id="ARBA00023239"/>
    </source>
</evidence>
<keyword evidence="7 13" id="KW-0756">Sterol biosynthesis</keyword>
<keyword evidence="18" id="KW-1185">Reference proteome</keyword>
<dbReference type="GO" id="GO:0006695">
    <property type="term" value="P:cholesterol biosynthetic process"/>
    <property type="evidence" value="ECO:0007669"/>
    <property type="project" value="UniProtKB-UniPathway"/>
</dbReference>
<dbReference type="InterPro" id="IPR036554">
    <property type="entry name" value="GHMP_kinase_C_sf"/>
</dbReference>
<dbReference type="GO" id="GO:0019287">
    <property type="term" value="P:isopentenyl diphosphate biosynthetic process, mevalonate pathway"/>
    <property type="evidence" value="ECO:0007669"/>
    <property type="project" value="UniProtKB-UniRule"/>
</dbReference>
<dbReference type="Pfam" id="PF22700">
    <property type="entry name" value="MVD-like_N"/>
    <property type="match status" value="1"/>
</dbReference>
<keyword evidence="10 13" id="KW-0753">Steroid metabolism</keyword>
<accession>A0A0G4IXA8</accession>
<dbReference type="UniPathway" id="UPA00063"/>
<evidence type="ECO:0000256" key="12">
    <source>
        <dbReference type="PIRNR" id="PIRNR015950"/>
    </source>
</evidence>
<evidence type="ECO:0000256" key="4">
    <source>
        <dbReference type="ARBA" id="ARBA00022741"/>
    </source>
</evidence>
<protein>
    <recommendedName>
        <fullName evidence="2 12">Diphosphomevalonate decarboxylase</fullName>
        <ecNumber evidence="2 12">4.1.1.33</ecNumber>
    </recommendedName>
</protein>
<evidence type="ECO:0000313" key="17">
    <source>
        <dbReference type="EMBL" id="SPQ99596.1"/>
    </source>
</evidence>
<dbReference type="InterPro" id="IPR053859">
    <property type="entry name" value="MVD-like_N"/>
</dbReference>
<dbReference type="FunFam" id="3.30.70.890:FF:000015">
    <property type="entry name" value="Diphosphomevalonate decarboxylase"/>
    <property type="match status" value="1"/>
</dbReference>
<evidence type="ECO:0000256" key="3">
    <source>
        <dbReference type="ARBA" id="ARBA00022516"/>
    </source>
</evidence>
<dbReference type="OrthoDB" id="10253702at2759"/>
<dbReference type="PANTHER" id="PTHR10977">
    <property type="entry name" value="DIPHOSPHOMEVALONATE DECARBOXYLASE"/>
    <property type="match status" value="1"/>
</dbReference>
<evidence type="ECO:0000259" key="15">
    <source>
        <dbReference type="Pfam" id="PF22700"/>
    </source>
</evidence>
<comment type="pathway">
    <text evidence="13">Steroid biosynthesis; cholesterol biosynthesis.</text>
</comment>
<evidence type="ECO:0000259" key="14">
    <source>
        <dbReference type="Pfam" id="PF18376"/>
    </source>
</evidence>
<evidence type="ECO:0000256" key="2">
    <source>
        <dbReference type="ARBA" id="ARBA00012296"/>
    </source>
</evidence>
<evidence type="ECO:0000256" key="1">
    <source>
        <dbReference type="ARBA" id="ARBA00008831"/>
    </source>
</evidence>
<dbReference type="GO" id="GO:0004163">
    <property type="term" value="F:diphosphomevalonate decarboxylase activity"/>
    <property type="evidence" value="ECO:0007669"/>
    <property type="project" value="UniProtKB-UniRule"/>
</dbReference>
<keyword evidence="5 12" id="KW-0067">ATP-binding</keyword>
<dbReference type="Proteomes" id="UP000290189">
    <property type="component" value="Unassembled WGS sequence"/>
</dbReference>
<dbReference type="Pfam" id="PF18376">
    <property type="entry name" value="MDD_C"/>
    <property type="match status" value="1"/>
</dbReference>
<keyword evidence="13" id="KW-0152">Cholesterol biosynthesis</keyword>
<dbReference type="AlphaFoldDB" id="A0A0G4IXA8"/>
<dbReference type="SUPFAM" id="SSF55060">
    <property type="entry name" value="GHMP Kinase, C-terminal domain"/>
    <property type="match status" value="1"/>
</dbReference>
<keyword evidence="4 12" id="KW-0547">Nucleotide-binding</keyword>
<dbReference type="InterPro" id="IPR020568">
    <property type="entry name" value="Ribosomal_Su5_D2-typ_SF"/>
</dbReference>
<evidence type="ECO:0000256" key="7">
    <source>
        <dbReference type="ARBA" id="ARBA00023011"/>
    </source>
</evidence>
<sequence>MSAAMGDDDGAVVVSCRAPINMAVLKYWGKRDERLVLPLHASLSLTLHVDCMASSITVAPGPDLAGDEMLLNGTPCDLDGNARLQAVLQACRRLSTKSESFTRQPIRLECRNDFPTAAGLASSASGLACLTSALMTFYSCRESFPGEATTIARQGSGSACRSMFGGFVTWEKGSDDATGHDSVARQFVDESHWSDLRVVILVVSSGEKEVGSTMGMRRSVETSELLAYRAGHVVEPRMQAFKSAIKQKDFGEFAELVMRDSNQFHAVCADTYPPVFYLNDVSHAIIDAVHAFNHDRIRAAYTFDAGPNACLFTREQDLPDLLSSMVEAFAPDDAGDRPTFVRDPLRLCPDLSSVRPRATRRHRHRVRQIIVTKGGPGPQISTKVVP</sequence>
<dbReference type="InterPro" id="IPR005935">
    <property type="entry name" value="Mev_decarb"/>
</dbReference>
<dbReference type="EC" id="4.1.1.33" evidence="2 12"/>
<name>A0A0G4IXA8_PLABS</name>
<evidence type="ECO:0000256" key="10">
    <source>
        <dbReference type="ARBA" id="ARBA00023221"/>
    </source>
</evidence>
<organism evidence="16 18">
    <name type="scientific">Plasmodiophora brassicae</name>
    <name type="common">Clubroot disease agent</name>
    <dbReference type="NCBI Taxonomy" id="37360"/>
    <lineage>
        <taxon>Eukaryota</taxon>
        <taxon>Sar</taxon>
        <taxon>Rhizaria</taxon>
        <taxon>Endomyxa</taxon>
        <taxon>Phytomyxea</taxon>
        <taxon>Plasmodiophorida</taxon>
        <taxon>Plasmodiophoridae</taxon>
        <taxon>Plasmodiophora</taxon>
    </lineage>
</organism>
<feature type="domain" description="Mvd1 C-terminal" evidence="14">
    <location>
        <begin position="198"/>
        <end position="380"/>
    </location>
</feature>
<keyword evidence="13" id="KW-0153">Cholesterol metabolism</keyword>
<evidence type="ECO:0000256" key="5">
    <source>
        <dbReference type="ARBA" id="ARBA00022840"/>
    </source>
</evidence>
<keyword evidence="6 13" id="KW-0752">Steroid biosynthesis</keyword>